<feature type="compositionally biased region" description="Basic and acidic residues" evidence="1">
    <location>
        <begin position="195"/>
        <end position="207"/>
    </location>
</feature>
<evidence type="ECO:0000256" key="1">
    <source>
        <dbReference type="SAM" id="MobiDB-lite"/>
    </source>
</evidence>
<accession>W9WAD1</accession>
<keyword evidence="3" id="KW-1185">Reference proteome</keyword>
<proteinExistence type="predicted"/>
<dbReference type="EMBL" id="AMGW01000001">
    <property type="protein sequence ID" value="EXJ64888.1"/>
    <property type="molecule type" value="Genomic_DNA"/>
</dbReference>
<comment type="caution">
    <text evidence="2">The sequence shown here is derived from an EMBL/GenBank/DDBJ whole genome shotgun (WGS) entry which is preliminary data.</text>
</comment>
<protein>
    <submittedName>
        <fullName evidence="2">Uncharacterized protein</fullName>
    </submittedName>
</protein>
<organism evidence="2 3">
    <name type="scientific">Cladophialophora yegresii CBS 114405</name>
    <dbReference type="NCBI Taxonomy" id="1182544"/>
    <lineage>
        <taxon>Eukaryota</taxon>
        <taxon>Fungi</taxon>
        <taxon>Dikarya</taxon>
        <taxon>Ascomycota</taxon>
        <taxon>Pezizomycotina</taxon>
        <taxon>Eurotiomycetes</taxon>
        <taxon>Chaetothyriomycetidae</taxon>
        <taxon>Chaetothyriales</taxon>
        <taxon>Herpotrichiellaceae</taxon>
        <taxon>Cladophialophora</taxon>
    </lineage>
</organism>
<dbReference type="AlphaFoldDB" id="W9WAD1"/>
<dbReference type="HOGENOM" id="CLU_1019438_0_0_1"/>
<feature type="region of interest" description="Disordered" evidence="1">
    <location>
        <begin position="195"/>
        <end position="225"/>
    </location>
</feature>
<dbReference type="VEuPathDB" id="FungiDB:A1O7_01227"/>
<name>W9WAD1_9EURO</name>
<evidence type="ECO:0000313" key="3">
    <source>
        <dbReference type="Proteomes" id="UP000019473"/>
    </source>
</evidence>
<evidence type="ECO:0000313" key="2">
    <source>
        <dbReference type="EMBL" id="EXJ64888.1"/>
    </source>
</evidence>
<dbReference type="GeneID" id="19175840"/>
<dbReference type="OrthoDB" id="4161069at2759"/>
<reference evidence="2 3" key="1">
    <citation type="submission" date="2013-03" db="EMBL/GenBank/DDBJ databases">
        <title>The Genome Sequence of Cladophialophora yegresii CBS 114405.</title>
        <authorList>
            <consortium name="The Broad Institute Genomics Platform"/>
            <person name="Cuomo C."/>
            <person name="de Hoog S."/>
            <person name="Gorbushina A."/>
            <person name="Walker B."/>
            <person name="Young S.K."/>
            <person name="Zeng Q."/>
            <person name="Gargeya S."/>
            <person name="Fitzgerald M."/>
            <person name="Haas B."/>
            <person name="Abouelleil A."/>
            <person name="Allen A.W."/>
            <person name="Alvarado L."/>
            <person name="Arachchi H.M."/>
            <person name="Berlin A.M."/>
            <person name="Chapman S.B."/>
            <person name="Gainer-Dewar J."/>
            <person name="Goldberg J."/>
            <person name="Griggs A."/>
            <person name="Gujja S."/>
            <person name="Hansen M."/>
            <person name="Howarth C."/>
            <person name="Imamovic A."/>
            <person name="Ireland A."/>
            <person name="Larimer J."/>
            <person name="McCowan C."/>
            <person name="Murphy C."/>
            <person name="Pearson M."/>
            <person name="Poon T.W."/>
            <person name="Priest M."/>
            <person name="Roberts A."/>
            <person name="Saif S."/>
            <person name="Shea T."/>
            <person name="Sisk P."/>
            <person name="Sykes S."/>
            <person name="Wortman J."/>
            <person name="Nusbaum C."/>
            <person name="Birren B."/>
        </authorList>
    </citation>
    <scope>NUCLEOTIDE SEQUENCE [LARGE SCALE GENOMIC DNA]</scope>
    <source>
        <strain evidence="2 3">CBS 114405</strain>
    </source>
</reference>
<dbReference type="RefSeq" id="XP_007753455.1">
    <property type="nucleotide sequence ID" value="XM_007755265.1"/>
</dbReference>
<dbReference type="Proteomes" id="UP000019473">
    <property type="component" value="Unassembled WGS sequence"/>
</dbReference>
<sequence length="273" mass="30876">MAHKHPIERARPTKPQDCADHRTMQKSFLNQICEDCLLAELDTEANPDRNGDNTHETSVPVQGSREGLIWDSEVRIEIEDQGLVSSTGAVVQAAPQPIVGPHDDRQIFESQVQITIQYEDHSGFEQDLPSPTFTASPPVCSSRTYSLGIFPASAYYTRSCQPKSPNYLSKRHGRDSQSRLYELDDADDEFDRIERLSTDSRQAERGRPLTRSNLHKVEKSEPEAEVPSQIIIHNITLWCESRRDENGAELGDLSDKQFILVRVTEEEPLPQHS</sequence>
<gene>
    <name evidence="2" type="ORF">A1O7_01227</name>
</gene>